<dbReference type="GO" id="GO:0016020">
    <property type="term" value="C:membrane"/>
    <property type="evidence" value="ECO:0007669"/>
    <property type="project" value="InterPro"/>
</dbReference>
<name>W2C3G0_9BACT</name>
<keyword evidence="1" id="KW-1133">Transmembrane helix</keyword>
<sequence>MNEKWFRILAIAATCASILMYVSYISQIQMNLSGQKGTPVQPLCAAFNCMLWTTYGLFKKPSKDWPIILANIPGIILGIITFATSF</sequence>
<dbReference type="Gene3D" id="1.20.1280.290">
    <property type="match status" value="1"/>
</dbReference>
<dbReference type="Pfam" id="PF03083">
    <property type="entry name" value="MtN3_slv"/>
    <property type="match status" value="1"/>
</dbReference>
<reference evidence="2 3" key="1">
    <citation type="submission" date="2013-11" db="EMBL/GenBank/DDBJ databases">
        <title>Single cell genomics of uncultured Tannerella BU063 (oral taxon 286).</title>
        <authorList>
            <person name="Beall C.J."/>
            <person name="Campbell A.G."/>
            <person name="Griffen A.L."/>
            <person name="Podar M."/>
            <person name="Leys E.J."/>
        </authorList>
    </citation>
    <scope>NUCLEOTIDE SEQUENCE [LARGE SCALE GENOMIC DNA]</scope>
    <source>
        <strain evidence="2">Cell 2</strain>
    </source>
</reference>
<proteinExistence type="predicted"/>
<feature type="transmembrane region" description="Helical" evidence="1">
    <location>
        <begin position="40"/>
        <end position="58"/>
    </location>
</feature>
<gene>
    <name evidence="2" type="ORF">N425_11985</name>
</gene>
<dbReference type="InterPro" id="IPR004316">
    <property type="entry name" value="SWEET_rpt"/>
</dbReference>
<evidence type="ECO:0000256" key="1">
    <source>
        <dbReference type="SAM" id="Phobius"/>
    </source>
</evidence>
<dbReference type="AlphaFoldDB" id="W2C3G0"/>
<evidence type="ECO:0000313" key="3">
    <source>
        <dbReference type="Proteomes" id="UP000018837"/>
    </source>
</evidence>
<keyword evidence="1" id="KW-0472">Membrane</keyword>
<keyword evidence="1" id="KW-0812">Transmembrane</keyword>
<evidence type="ECO:0000313" key="2">
    <source>
        <dbReference type="EMBL" id="ETK01017.1"/>
    </source>
</evidence>
<accession>W2C3G0</accession>
<dbReference type="Proteomes" id="UP000018837">
    <property type="component" value="Unassembled WGS sequence"/>
</dbReference>
<dbReference type="EMBL" id="AYUF01000492">
    <property type="protein sequence ID" value="ETK01017.1"/>
    <property type="molecule type" value="Genomic_DNA"/>
</dbReference>
<organism evidence="2 3">
    <name type="scientific">Tannerella sp. oral taxon BU063 isolate Cell 2</name>
    <dbReference type="NCBI Taxonomy" id="1411148"/>
    <lineage>
        <taxon>Bacteria</taxon>
        <taxon>Pseudomonadati</taxon>
        <taxon>Bacteroidota</taxon>
        <taxon>Bacteroidia</taxon>
        <taxon>Bacteroidales</taxon>
        <taxon>Tannerellaceae</taxon>
        <taxon>Tannerella</taxon>
    </lineage>
</organism>
<feature type="transmembrane region" description="Helical" evidence="1">
    <location>
        <begin position="7"/>
        <end position="28"/>
    </location>
</feature>
<feature type="transmembrane region" description="Helical" evidence="1">
    <location>
        <begin position="65"/>
        <end position="84"/>
    </location>
</feature>
<protein>
    <submittedName>
        <fullName evidence="2">Membrane protein</fullName>
    </submittedName>
</protein>
<comment type="caution">
    <text evidence="2">The sequence shown here is derived from an EMBL/GenBank/DDBJ whole genome shotgun (WGS) entry which is preliminary data.</text>
</comment>